<dbReference type="STRING" id="425514.SAMN05443550_11240"/>
<sequence>MMKGFQKGIWILFLACSSTKLSAQQTVIQLKNQLPVARKNELIELDRTFLEKKLGKLPEVEPLEITGQKQPVAMQFDDLDGNGKWDKAVFLYSFKSRETVKLKVVLSGDVLVSGAPVAHVRQRRKLANDIFGPALLADTVPAGQPNTDFTKAKLPPFLTEGPAWENDKVGFRIYMDVRNTKDIWGKTTTDMMMDIVGVDPSVIYHHLAPWGMDILAVGKSLGAGSLALSVPVAGKSDTLVRLGGVNMGKIIYRKIADGPVRAIFQMEYPQWNVMGNGKLTSLTEEISIWGGQYFYESRVSLKNAPKGAKLVTGIVNLKSTKAMQDSINNAMLLSTFDQQSENKDNLGMAVLVNKADFVAFGKTPDAGSEVLNTYAVLMKVPSAKQKVAFRFYSCWERSDAAFTTASRFKSYLSKETNTYNSPILVK</sequence>
<evidence type="ECO:0008006" key="3">
    <source>
        <dbReference type="Google" id="ProtNLM"/>
    </source>
</evidence>
<dbReference type="AlphaFoldDB" id="A0A1H4GZS0"/>
<organism evidence="1 2">
    <name type="scientific">Pedobacter hartonius</name>
    <dbReference type="NCBI Taxonomy" id="425514"/>
    <lineage>
        <taxon>Bacteria</taxon>
        <taxon>Pseudomonadati</taxon>
        <taxon>Bacteroidota</taxon>
        <taxon>Sphingobacteriia</taxon>
        <taxon>Sphingobacteriales</taxon>
        <taxon>Sphingobacteriaceae</taxon>
        <taxon>Pedobacter</taxon>
    </lineage>
</organism>
<accession>A0A1H4GZS0</accession>
<name>A0A1H4GZS0_9SPHI</name>
<gene>
    <name evidence="1" type="ORF">SAMN05443550_11240</name>
</gene>
<keyword evidence="2" id="KW-1185">Reference proteome</keyword>
<evidence type="ECO:0000313" key="1">
    <source>
        <dbReference type="EMBL" id="SEB14560.1"/>
    </source>
</evidence>
<dbReference type="Proteomes" id="UP000198850">
    <property type="component" value="Unassembled WGS sequence"/>
</dbReference>
<proteinExistence type="predicted"/>
<dbReference type="InterPro" id="IPR032342">
    <property type="entry name" value="DUF4861"/>
</dbReference>
<dbReference type="EMBL" id="FNRA01000012">
    <property type="protein sequence ID" value="SEB14560.1"/>
    <property type="molecule type" value="Genomic_DNA"/>
</dbReference>
<reference evidence="1 2" key="1">
    <citation type="submission" date="2016-10" db="EMBL/GenBank/DDBJ databases">
        <authorList>
            <person name="de Groot N.N."/>
        </authorList>
    </citation>
    <scope>NUCLEOTIDE SEQUENCE [LARGE SCALE GENOMIC DNA]</scope>
    <source>
        <strain evidence="1 2">DSM 19033</strain>
    </source>
</reference>
<dbReference type="Pfam" id="PF16153">
    <property type="entry name" value="DUF4861"/>
    <property type="match status" value="1"/>
</dbReference>
<dbReference type="RefSeq" id="WP_245735374.1">
    <property type="nucleotide sequence ID" value="NZ_FNRA01000012.1"/>
</dbReference>
<evidence type="ECO:0000313" key="2">
    <source>
        <dbReference type="Proteomes" id="UP000198850"/>
    </source>
</evidence>
<protein>
    <recommendedName>
        <fullName evidence="3">DUF4861 domain-containing protein</fullName>
    </recommendedName>
</protein>